<protein>
    <submittedName>
        <fullName evidence="1">Uncharacterized protein</fullName>
    </submittedName>
</protein>
<reference evidence="1 2" key="1">
    <citation type="submission" date="2018-09" db="EMBL/GenBank/DDBJ databases">
        <authorList>
            <person name="Livingstone P.G."/>
            <person name="Whitworth D.E."/>
        </authorList>
    </citation>
    <scope>NUCLEOTIDE SEQUENCE [LARGE SCALE GENOMIC DNA]</scope>
    <source>
        <strain evidence="1 2">CA031B</strain>
    </source>
</reference>
<evidence type="ECO:0000313" key="2">
    <source>
        <dbReference type="Proteomes" id="UP000278907"/>
    </source>
</evidence>
<comment type="caution">
    <text evidence="1">The sequence shown here is derived from an EMBL/GenBank/DDBJ whole genome shotgun (WGS) entry which is preliminary data.</text>
</comment>
<dbReference type="Proteomes" id="UP000278907">
    <property type="component" value="Unassembled WGS sequence"/>
</dbReference>
<dbReference type="EMBL" id="RAWI01000150">
    <property type="protein sequence ID" value="RKI06451.1"/>
    <property type="molecule type" value="Genomic_DNA"/>
</dbReference>
<proteinExistence type="predicted"/>
<keyword evidence="2" id="KW-1185">Reference proteome</keyword>
<sequence length="696" mass="73615">MPLVIPLLKGPLTEWSDSLLVEGALPGATVLARTLGPNPRDIAKDVVSGGRDRVPLLPGIKLQEKDRILVQQGLGAEKSGWTPDPLAVPVGKAPTDHGLLAPLSFKSRAWQCGARVWVKGAVPGAQVVVTVAGGVIASGRATEAGDARLALTASLPGVGQSLQAHQEAPPGFPPLAGTPVATSTVVLRIPVGLKEKLPAPFLGGSRPMGCDGSFLFAGVFDGADVTVLRRSDGSSETATFDLDRLSFVLSKPLSSGGDKLEISQALTRCREWLPSDPLRVDVPPAAKPGTPSLLPPCADSVDVYVNQLEPGAVVTLAFQGKDYRGMVPPSATSFVFRLTPLAANETLTARQERCGLSSDPGSVTVPGVGLSIGQVPDVVDPLVACARAVRVTALTGAWVQVWASSAGGATPISNQVFATADSLRVEVTPYLHESQEVWLTYRLCGGGAWKESPHHRVEPKPDVGPTNIVLPLVEGTKSVTVDAIPGAAVDVFAITGMPLNVEHIGSGFVDPRVKWVGLTRPLTQRDLVFAEQRLCSDKSGVGATRNVLPAVRQFTLGMPLKRLSTRNMPKPLVCQSATVILRHNGSWTATAFLENEEEEADCSFDLQFKLEGVSSPFGLVLSGDLSGKGSTQGTALLGIPSSQTFSRQDRFAGFSSPTYWEEVLGATFRFELFVAWNDYEGYPEDGEYEETPDPPP</sequence>
<gene>
    <name evidence="1" type="ORF">D7Y13_20155</name>
</gene>
<organism evidence="1 2">
    <name type="scientific">Corallococcus praedator</name>
    <dbReference type="NCBI Taxonomy" id="2316724"/>
    <lineage>
        <taxon>Bacteria</taxon>
        <taxon>Pseudomonadati</taxon>
        <taxon>Myxococcota</taxon>
        <taxon>Myxococcia</taxon>
        <taxon>Myxococcales</taxon>
        <taxon>Cystobacterineae</taxon>
        <taxon>Myxococcaceae</taxon>
        <taxon>Corallococcus</taxon>
    </lineage>
</organism>
<name>A0ABX9QGD6_9BACT</name>
<accession>A0ABX9QGD6</accession>
<evidence type="ECO:0000313" key="1">
    <source>
        <dbReference type="EMBL" id="RKI06451.1"/>
    </source>
</evidence>
<dbReference type="RefSeq" id="WP_120584833.1">
    <property type="nucleotide sequence ID" value="NZ_RAWI01000150.1"/>
</dbReference>